<organism evidence="2 3">
    <name type="scientific">Riccia sorocarpa</name>
    <dbReference type="NCBI Taxonomy" id="122646"/>
    <lineage>
        <taxon>Eukaryota</taxon>
        <taxon>Viridiplantae</taxon>
        <taxon>Streptophyta</taxon>
        <taxon>Embryophyta</taxon>
        <taxon>Marchantiophyta</taxon>
        <taxon>Marchantiopsida</taxon>
        <taxon>Marchantiidae</taxon>
        <taxon>Marchantiales</taxon>
        <taxon>Ricciaceae</taxon>
        <taxon>Riccia</taxon>
    </lineage>
</organism>
<gene>
    <name evidence="2" type="ORF">R1sor_025662</name>
</gene>
<evidence type="ECO:0000313" key="3">
    <source>
        <dbReference type="Proteomes" id="UP001633002"/>
    </source>
</evidence>
<name>A0ABD3GD59_9MARC</name>
<sequence length="189" mass="20804">MRVVQSNELVDRPWPAFVLWVWLIHVGSVILLVLLGGDENRHRTSPRFPTAPSSSFFSPVLNPMLRLLQTIDLTCVNEFPPLSGGKSPASRALGHVIFPRPARGRGPGNVGSQVGRKDSFEFSEGGDGVRIEIWVAVSDKPGKLRVGAVHILQFSDITNFGLSHNGCYELAISLSKAGRELCNFRDETW</sequence>
<keyword evidence="3" id="KW-1185">Reference proteome</keyword>
<evidence type="ECO:0000256" key="1">
    <source>
        <dbReference type="SAM" id="Phobius"/>
    </source>
</evidence>
<keyword evidence="1" id="KW-1133">Transmembrane helix</keyword>
<keyword evidence="1" id="KW-0472">Membrane</keyword>
<proteinExistence type="predicted"/>
<accession>A0ABD3GD59</accession>
<dbReference type="Proteomes" id="UP001633002">
    <property type="component" value="Unassembled WGS sequence"/>
</dbReference>
<protein>
    <submittedName>
        <fullName evidence="2">Uncharacterized protein</fullName>
    </submittedName>
</protein>
<reference evidence="2 3" key="1">
    <citation type="submission" date="2024-09" db="EMBL/GenBank/DDBJ databases">
        <title>Chromosome-scale assembly of Riccia sorocarpa.</title>
        <authorList>
            <person name="Paukszto L."/>
        </authorList>
    </citation>
    <scope>NUCLEOTIDE SEQUENCE [LARGE SCALE GENOMIC DNA]</scope>
    <source>
        <strain evidence="2">LP-2024</strain>
        <tissue evidence="2">Aerial parts of the thallus</tissue>
    </source>
</reference>
<comment type="caution">
    <text evidence="2">The sequence shown here is derived from an EMBL/GenBank/DDBJ whole genome shotgun (WGS) entry which is preliminary data.</text>
</comment>
<dbReference type="AlphaFoldDB" id="A0ABD3GD59"/>
<keyword evidence="1" id="KW-0812">Transmembrane</keyword>
<evidence type="ECO:0000313" key="2">
    <source>
        <dbReference type="EMBL" id="KAL3675714.1"/>
    </source>
</evidence>
<dbReference type="EMBL" id="JBJQOH010000008">
    <property type="protein sequence ID" value="KAL3675714.1"/>
    <property type="molecule type" value="Genomic_DNA"/>
</dbReference>
<feature type="transmembrane region" description="Helical" evidence="1">
    <location>
        <begin position="17"/>
        <end position="37"/>
    </location>
</feature>